<evidence type="ECO:0000256" key="1">
    <source>
        <dbReference type="ARBA" id="ARBA00004167"/>
    </source>
</evidence>
<dbReference type="InterPro" id="IPR017790">
    <property type="entry name" value="Penicillin-binding_protein_2"/>
</dbReference>
<evidence type="ECO:0000313" key="17">
    <source>
        <dbReference type="EMBL" id="TGE39713.1"/>
    </source>
</evidence>
<dbReference type="AlphaFoldDB" id="A0A4Z0RCM2"/>
<accession>A0A4Z0RCM2</accession>
<dbReference type="OrthoDB" id="9804124at2"/>
<feature type="transmembrane region" description="Helical" evidence="14">
    <location>
        <begin position="9"/>
        <end position="32"/>
    </location>
</feature>
<evidence type="ECO:0000256" key="5">
    <source>
        <dbReference type="ARBA" id="ARBA00022519"/>
    </source>
</evidence>
<dbReference type="Proteomes" id="UP000298460">
    <property type="component" value="Unassembled WGS sequence"/>
</dbReference>
<keyword evidence="11 14" id="KW-1133">Transmembrane helix</keyword>
<evidence type="ECO:0000256" key="10">
    <source>
        <dbReference type="ARBA" id="ARBA00022984"/>
    </source>
</evidence>
<dbReference type="Pfam" id="PF03717">
    <property type="entry name" value="PBP_dimer"/>
    <property type="match status" value="1"/>
</dbReference>
<evidence type="ECO:0000259" key="16">
    <source>
        <dbReference type="Pfam" id="PF03717"/>
    </source>
</evidence>
<dbReference type="RefSeq" id="WP_135544652.1">
    <property type="nucleotide sequence ID" value="NZ_SPQQ01000001.1"/>
</dbReference>
<evidence type="ECO:0000256" key="6">
    <source>
        <dbReference type="ARBA" id="ARBA00022670"/>
    </source>
</evidence>
<organism evidence="17 18">
    <name type="scientific">Desulfosporosinus fructosivorans</name>
    <dbReference type="NCBI Taxonomy" id="2018669"/>
    <lineage>
        <taxon>Bacteria</taxon>
        <taxon>Bacillati</taxon>
        <taxon>Bacillota</taxon>
        <taxon>Clostridia</taxon>
        <taxon>Eubacteriales</taxon>
        <taxon>Desulfitobacteriaceae</taxon>
        <taxon>Desulfosporosinus</taxon>
    </lineage>
</organism>
<dbReference type="EC" id="3.4.16.4" evidence="17"/>
<evidence type="ECO:0000313" key="18">
    <source>
        <dbReference type="Proteomes" id="UP000298460"/>
    </source>
</evidence>
<evidence type="ECO:0000256" key="8">
    <source>
        <dbReference type="ARBA" id="ARBA00022801"/>
    </source>
</evidence>
<proteinExistence type="inferred from homology"/>
<keyword evidence="9" id="KW-0133">Cell shape</keyword>
<sequence>MDDRERKPYIARIVGLGIVVVLIFSILGFNLWHLQISQGSFYAAKAQGNAMKLVKVPPTRGDIVDRNGKLLVTSVPEFVLNLDWLDLQLANSSNWKDVVRKLAGYIEPYWPIPNQSIDSITEDILVNIQNHQWERYRPVVILDNVPPELQASIAEHQEELPGVSVDAIPVREYPQKILAGQLLGFVREISDTAEIDQFNKNPDAQKAGFEYAQGDMVGKDGVEKSYDFWLRGIEGVQQIEVDNNARPLSKKIITPSQAGKTVQLTIDADLQKVVEDSLDDVIATIQQTNPAAHAGAAVVIDVNTGKILAMVSRPGMDPNELTGSISDAMVDKYWPQDPKRASQAASLNRALSGVYPPGSVFKMVVAMAALKLNLTTPYEQIDDRMSSLGDRPSQQQGFPEWGGNYFGLVNMYKGLAKSSDIYFEVMGRRVFDANTEVIKQISNEFGLGVENGIDLPGESKGTAPSAEWKKAYYGPTYEKSRDNKLATIESDYAPKLADAADAKAKQKVQAAKDAEINKVNAEYKQNVSEFVDWKVYDSYNNSIGQGDNSYSPLQLANYISTMVNGGKRFSPYVVDKLLDPNTGETVLQNEPKVLNTVSVSPEILGHTKQGMRAVVTGSGTEEGTAKFIFSDLSEFTGGAKTGTAQIGNVNTELGEVFNGMFVAFAPYDNPQIAFAGVVESGKHGGDTAGYVAKAAFMQYFGWKTANGS</sequence>
<dbReference type="Gene3D" id="3.90.1310.10">
    <property type="entry name" value="Penicillin-binding protein 2a (Domain 2)"/>
    <property type="match status" value="1"/>
</dbReference>
<keyword evidence="10" id="KW-0573">Peptidoglycan synthesis</keyword>
<keyword evidence="5" id="KW-0997">Cell inner membrane</keyword>
<keyword evidence="18" id="KW-1185">Reference proteome</keyword>
<evidence type="ECO:0000256" key="12">
    <source>
        <dbReference type="ARBA" id="ARBA00023136"/>
    </source>
</evidence>
<dbReference type="PANTHER" id="PTHR30627:SF2">
    <property type="entry name" value="PEPTIDOGLYCAN D,D-TRANSPEPTIDASE MRDA"/>
    <property type="match status" value="1"/>
</dbReference>
<comment type="subcellular location">
    <subcellularLocation>
        <location evidence="2">Cell membrane</location>
    </subcellularLocation>
    <subcellularLocation>
        <location evidence="1">Membrane</location>
        <topology evidence="1">Single-pass membrane protein</topology>
    </subcellularLocation>
</comment>
<keyword evidence="7 14" id="KW-0812">Transmembrane</keyword>
<dbReference type="InterPro" id="IPR036138">
    <property type="entry name" value="PBP_dimer_sf"/>
</dbReference>
<keyword evidence="12 14" id="KW-0472">Membrane</keyword>
<keyword evidence="8 17" id="KW-0378">Hydrolase</keyword>
<dbReference type="InterPro" id="IPR005311">
    <property type="entry name" value="PBP_dimer"/>
</dbReference>
<evidence type="ECO:0000256" key="11">
    <source>
        <dbReference type="ARBA" id="ARBA00022989"/>
    </source>
</evidence>
<dbReference type="GO" id="GO:0009252">
    <property type="term" value="P:peptidoglycan biosynthetic process"/>
    <property type="evidence" value="ECO:0007669"/>
    <property type="project" value="UniProtKB-KW"/>
</dbReference>
<evidence type="ECO:0000256" key="3">
    <source>
        <dbReference type="ARBA" id="ARBA00007171"/>
    </source>
</evidence>
<reference evidence="17 18" key="1">
    <citation type="submission" date="2019-03" db="EMBL/GenBank/DDBJ databases">
        <title>Draft Genome Sequence of Desulfosporosinus fructosivorans Strain 63.6F, Isolated from Marine Sediment in the Baltic Sea.</title>
        <authorList>
            <person name="Hausmann B."/>
            <person name="Vandieken V."/>
            <person name="Pjevac P."/>
            <person name="Schreck K."/>
            <person name="Herbold C.W."/>
            <person name="Loy A."/>
        </authorList>
    </citation>
    <scope>NUCLEOTIDE SEQUENCE [LARGE SCALE GENOMIC DNA]</scope>
    <source>
        <strain evidence="17 18">63.6F</strain>
    </source>
</reference>
<dbReference type="InterPro" id="IPR012338">
    <property type="entry name" value="Beta-lactam/transpept-like"/>
</dbReference>
<keyword evidence="6" id="KW-0645">Protease</keyword>
<comment type="caution">
    <text evidence="17">The sequence shown here is derived from an EMBL/GenBank/DDBJ whole genome shotgun (WGS) entry which is preliminary data.</text>
</comment>
<dbReference type="GO" id="GO:0071972">
    <property type="term" value="F:peptidoglycan L,D-transpeptidase activity"/>
    <property type="evidence" value="ECO:0007669"/>
    <property type="project" value="TreeGrafter"/>
</dbReference>
<dbReference type="GO" id="GO:0005886">
    <property type="term" value="C:plasma membrane"/>
    <property type="evidence" value="ECO:0007669"/>
    <property type="project" value="UniProtKB-SubCell"/>
</dbReference>
<evidence type="ECO:0000256" key="2">
    <source>
        <dbReference type="ARBA" id="ARBA00004236"/>
    </source>
</evidence>
<keyword evidence="4" id="KW-1003">Cell membrane</keyword>
<feature type="domain" description="Penicillin-binding protein dimerisation" evidence="16">
    <location>
        <begin position="56"/>
        <end position="250"/>
    </location>
</feature>
<dbReference type="InterPro" id="IPR050515">
    <property type="entry name" value="Beta-lactam/transpept"/>
</dbReference>
<comment type="similarity">
    <text evidence="3">Belongs to the transpeptidase family.</text>
</comment>
<dbReference type="GO" id="GO:0008658">
    <property type="term" value="F:penicillin binding"/>
    <property type="evidence" value="ECO:0007669"/>
    <property type="project" value="InterPro"/>
</dbReference>
<dbReference type="SUPFAM" id="SSF56601">
    <property type="entry name" value="beta-lactamase/transpeptidase-like"/>
    <property type="match status" value="1"/>
</dbReference>
<keyword evidence="17" id="KW-0121">Carboxypeptidase</keyword>
<evidence type="ECO:0000256" key="7">
    <source>
        <dbReference type="ARBA" id="ARBA00022692"/>
    </source>
</evidence>
<evidence type="ECO:0000256" key="14">
    <source>
        <dbReference type="SAM" id="Phobius"/>
    </source>
</evidence>
<dbReference type="NCBIfam" id="TIGR03423">
    <property type="entry name" value="pbp2_mrdA"/>
    <property type="match status" value="1"/>
</dbReference>
<dbReference type="Pfam" id="PF00905">
    <property type="entry name" value="Transpeptidase"/>
    <property type="match status" value="1"/>
</dbReference>
<dbReference type="InterPro" id="IPR001460">
    <property type="entry name" value="PCN-bd_Tpept"/>
</dbReference>
<evidence type="ECO:0000259" key="15">
    <source>
        <dbReference type="Pfam" id="PF00905"/>
    </source>
</evidence>
<dbReference type="GO" id="GO:0008360">
    <property type="term" value="P:regulation of cell shape"/>
    <property type="evidence" value="ECO:0007669"/>
    <property type="project" value="UniProtKB-KW"/>
</dbReference>
<keyword evidence="13" id="KW-0961">Cell wall biogenesis/degradation</keyword>
<dbReference type="EMBL" id="SPQQ01000001">
    <property type="protein sequence ID" value="TGE39713.1"/>
    <property type="molecule type" value="Genomic_DNA"/>
</dbReference>
<dbReference type="GO" id="GO:0071555">
    <property type="term" value="P:cell wall organization"/>
    <property type="evidence" value="ECO:0007669"/>
    <property type="project" value="UniProtKB-KW"/>
</dbReference>
<evidence type="ECO:0000256" key="13">
    <source>
        <dbReference type="ARBA" id="ARBA00023316"/>
    </source>
</evidence>
<dbReference type="GO" id="GO:0009002">
    <property type="term" value="F:serine-type D-Ala-D-Ala carboxypeptidase activity"/>
    <property type="evidence" value="ECO:0007669"/>
    <property type="project" value="UniProtKB-EC"/>
</dbReference>
<evidence type="ECO:0000256" key="9">
    <source>
        <dbReference type="ARBA" id="ARBA00022960"/>
    </source>
</evidence>
<dbReference type="Gene3D" id="3.40.710.10">
    <property type="entry name" value="DD-peptidase/beta-lactamase superfamily"/>
    <property type="match status" value="1"/>
</dbReference>
<feature type="domain" description="Penicillin-binding protein transpeptidase" evidence="15">
    <location>
        <begin position="295"/>
        <end position="694"/>
    </location>
</feature>
<protein>
    <submittedName>
        <fullName evidence="17">Penicillin-binding protein 2</fullName>
        <ecNumber evidence="17">3.4.16.4</ecNumber>
    </submittedName>
</protein>
<evidence type="ECO:0000256" key="4">
    <source>
        <dbReference type="ARBA" id="ARBA00022475"/>
    </source>
</evidence>
<name>A0A4Z0RCM2_9FIRM</name>
<dbReference type="PANTHER" id="PTHR30627">
    <property type="entry name" value="PEPTIDOGLYCAN D,D-TRANSPEPTIDASE"/>
    <property type="match status" value="1"/>
</dbReference>
<dbReference type="SUPFAM" id="SSF56519">
    <property type="entry name" value="Penicillin binding protein dimerisation domain"/>
    <property type="match status" value="1"/>
</dbReference>
<gene>
    <name evidence="17" type="primary">mrdA</name>
    <name evidence="17" type="ORF">E4K67_01580</name>
</gene>
<dbReference type="GO" id="GO:0006508">
    <property type="term" value="P:proteolysis"/>
    <property type="evidence" value="ECO:0007669"/>
    <property type="project" value="UniProtKB-KW"/>
</dbReference>